<dbReference type="PIRSF" id="PIRSF010372">
    <property type="entry name" value="PaiB"/>
    <property type="match status" value="1"/>
</dbReference>
<accession>A0A6L8M322</accession>
<keyword evidence="2" id="KW-1185">Reference proteome</keyword>
<dbReference type="InterPro" id="IPR007396">
    <property type="entry name" value="TR_PAI2-type"/>
</dbReference>
<dbReference type="Proteomes" id="UP000478571">
    <property type="component" value="Unassembled WGS sequence"/>
</dbReference>
<name>A0A6L8M322_9VIBR</name>
<protein>
    <submittedName>
        <fullName evidence="1">FMN-binding negative transcriptional regulator</fullName>
    </submittedName>
</protein>
<dbReference type="Gene3D" id="2.30.110.10">
    <property type="entry name" value="Electron Transport, Fmn-binding Protein, Chain A"/>
    <property type="match status" value="1"/>
</dbReference>
<dbReference type="PANTHER" id="PTHR35802">
    <property type="entry name" value="PROTEASE SYNTHASE AND SPORULATION PROTEIN PAI 2"/>
    <property type="match status" value="1"/>
</dbReference>
<gene>
    <name evidence="1" type="ORF">GTG28_12225</name>
</gene>
<sequence length="200" mass="22331">MHIPEKWKMNSEKEIFSFIKENSFASVISDDLEASHLPLLLDENEGEKGTLYGHFSRANHHWKRIDGAKVLVIFSGPHSYISPTWYKTSPAVPTWNYSAVHVIGTVQLIDEGTTFKTLDETVKIYDPTIVISESFKTKLSKGIVGFKISISSLQGKEKLGQHRSKEDQLGVTSALSKAGDIESQKLYKYMVSKGLGIGNQ</sequence>
<evidence type="ECO:0000313" key="2">
    <source>
        <dbReference type="Proteomes" id="UP000478571"/>
    </source>
</evidence>
<evidence type="ECO:0000313" key="1">
    <source>
        <dbReference type="EMBL" id="MYM59992.1"/>
    </source>
</evidence>
<proteinExistence type="predicted"/>
<dbReference type="Pfam" id="PF04299">
    <property type="entry name" value="FMN_bind_2"/>
    <property type="match status" value="1"/>
</dbReference>
<dbReference type="EMBL" id="WWEU01000003">
    <property type="protein sequence ID" value="MYM59992.1"/>
    <property type="molecule type" value="Genomic_DNA"/>
</dbReference>
<dbReference type="PANTHER" id="PTHR35802:SF1">
    <property type="entry name" value="PROTEASE SYNTHASE AND SPORULATION PROTEIN PAI 2"/>
    <property type="match status" value="1"/>
</dbReference>
<organism evidence="1 2">
    <name type="scientific">Vibrio tetraodonis subsp. pristinus</name>
    <dbReference type="NCBI Taxonomy" id="2695891"/>
    <lineage>
        <taxon>Bacteria</taxon>
        <taxon>Pseudomonadati</taxon>
        <taxon>Pseudomonadota</taxon>
        <taxon>Gammaproteobacteria</taxon>
        <taxon>Vibrionales</taxon>
        <taxon>Vibrionaceae</taxon>
        <taxon>Vibrio</taxon>
    </lineage>
</organism>
<dbReference type="RefSeq" id="WP_160930161.1">
    <property type="nucleotide sequence ID" value="NZ_WWEU01000003.1"/>
</dbReference>
<comment type="caution">
    <text evidence="1">The sequence shown here is derived from an EMBL/GenBank/DDBJ whole genome shotgun (WGS) entry which is preliminary data.</text>
</comment>
<dbReference type="AlphaFoldDB" id="A0A6L8M322"/>
<dbReference type="InterPro" id="IPR012349">
    <property type="entry name" value="Split_barrel_FMN-bd"/>
</dbReference>
<reference evidence="1 2" key="1">
    <citation type="submission" date="2020-01" db="EMBL/GenBank/DDBJ databases">
        <title>Draft Genome Sequence of Vibrio sp. strain OCN044, Isolated from a Healthy Coral at Palmyra Atoll.</title>
        <authorList>
            <person name="Videau P."/>
            <person name="Loughran R."/>
            <person name="Esquivel A."/>
            <person name="Deadmond M."/>
            <person name="Paddock B.E."/>
            <person name="Saw J.H."/>
            <person name="Ushijima B."/>
        </authorList>
    </citation>
    <scope>NUCLEOTIDE SEQUENCE [LARGE SCALE GENOMIC DNA]</scope>
    <source>
        <strain evidence="1 2">OCN044</strain>
    </source>
</reference>
<dbReference type="SUPFAM" id="SSF50475">
    <property type="entry name" value="FMN-binding split barrel"/>
    <property type="match status" value="1"/>
</dbReference>